<proteinExistence type="predicted"/>
<dbReference type="InterPro" id="IPR036397">
    <property type="entry name" value="RNaseH_sf"/>
</dbReference>
<reference evidence="2" key="2">
    <citation type="submission" date="2025-09" db="UniProtKB">
        <authorList>
            <consortium name="Ensembl"/>
        </authorList>
    </citation>
    <scope>IDENTIFICATION</scope>
</reference>
<feature type="domain" description="Integrase catalytic" evidence="1">
    <location>
        <begin position="24"/>
        <end position="182"/>
    </location>
</feature>
<dbReference type="Ensembl" id="ENSCCRT00010082560.1">
    <property type="protein sequence ID" value="ENSCCRP00010074499.1"/>
    <property type="gene ID" value="ENSCCRG00010032477.1"/>
</dbReference>
<keyword evidence="3" id="KW-1185">Reference proteome</keyword>
<sequence>MPYVSVNRQTESNFETSASMSIAVTSKPFEHLIIDCVGPLPTSKSGNIYLLTVMCQATRYPAAYPIRRITTKAVVKALTQFISIFGIPKIIQSDKGTNFTSRMFAEILRVLNVKHNQSSAYHAQSQGALERFLQTLKALLRAYCVELNRDWEEGLPWLLLSAREVQQESLGFSPNDLVFGHSVRGHLSVLREGLGEDDPPQNLLEYVNGFRRRLFLAGLSAQKNLVGAQSKMKKHFDKRAECRVFAPGDQVLVLLPSSGSPFCARFTGPYTVLRKMTDQNYQIATPDRRKA</sequence>
<dbReference type="FunFam" id="3.30.420.10:FF:000032">
    <property type="entry name" value="Retrovirus-related Pol polyprotein from transposon 297-like Protein"/>
    <property type="match status" value="1"/>
</dbReference>
<dbReference type="Pfam" id="PF22938">
    <property type="entry name" value="Integrase_p58_C"/>
    <property type="match status" value="1"/>
</dbReference>
<dbReference type="Gene3D" id="3.30.420.10">
    <property type="entry name" value="Ribonuclease H-like superfamily/Ribonuclease H"/>
    <property type="match status" value="1"/>
</dbReference>
<dbReference type="InterPro" id="IPR001584">
    <property type="entry name" value="Integrase_cat-core"/>
</dbReference>
<organism evidence="2 3">
    <name type="scientific">Cyprinus carpio</name>
    <name type="common">Common carp</name>
    <dbReference type="NCBI Taxonomy" id="7962"/>
    <lineage>
        <taxon>Eukaryota</taxon>
        <taxon>Metazoa</taxon>
        <taxon>Chordata</taxon>
        <taxon>Craniata</taxon>
        <taxon>Vertebrata</taxon>
        <taxon>Euteleostomi</taxon>
        <taxon>Actinopterygii</taxon>
        <taxon>Neopterygii</taxon>
        <taxon>Teleostei</taxon>
        <taxon>Ostariophysi</taxon>
        <taxon>Cypriniformes</taxon>
        <taxon>Cyprinidae</taxon>
        <taxon>Cyprininae</taxon>
        <taxon>Cyprinus</taxon>
    </lineage>
</organism>
<dbReference type="InterPro" id="IPR054465">
    <property type="entry name" value="Integrase_p58-like_C"/>
</dbReference>
<dbReference type="SUPFAM" id="SSF53098">
    <property type="entry name" value="Ribonuclease H-like"/>
    <property type="match status" value="1"/>
</dbReference>
<protein>
    <recommendedName>
        <fullName evidence="1">Integrase catalytic domain-containing protein</fullName>
    </recommendedName>
</protein>
<dbReference type="PANTHER" id="PTHR37984:SF15">
    <property type="entry name" value="INTEGRASE CATALYTIC DOMAIN-CONTAINING PROTEIN"/>
    <property type="match status" value="1"/>
</dbReference>
<evidence type="ECO:0000259" key="1">
    <source>
        <dbReference type="PROSITE" id="PS50994"/>
    </source>
</evidence>
<dbReference type="GO" id="GO:0003676">
    <property type="term" value="F:nucleic acid binding"/>
    <property type="evidence" value="ECO:0007669"/>
    <property type="project" value="InterPro"/>
</dbReference>
<dbReference type="PANTHER" id="PTHR37984">
    <property type="entry name" value="PROTEIN CBG26694"/>
    <property type="match status" value="1"/>
</dbReference>
<name>A0A8C1QYQ7_CYPCA</name>
<dbReference type="InterPro" id="IPR012337">
    <property type="entry name" value="RNaseH-like_sf"/>
</dbReference>
<dbReference type="Pfam" id="PF00665">
    <property type="entry name" value="rve"/>
    <property type="match status" value="1"/>
</dbReference>
<accession>A0A8C1QYQ7</accession>
<dbReference type="PROSITE" id="PS50994">
    <property type="entry name" value="INTEGRASE"/>
    <property type="match status" value="1"/>
</dbReference>
<dbReference type="InterPro" id="IPR050951">
    <property type="entry name" value="Retrovirus_Pol_polyprotein"/>
</dbReference>
<evidence type="ECO:0000313" key="2">
    <source>
        <dbReference type="Ensembl" id="ENSCCRP00010074499.1"/>
    </source>
</evidence>
<dbReference type="GO" id="GO:0015074">
    <property type="term" value="P:DNA integration"/>
    <property type="evidence" value="ECO:0007669"/>
    <property type="project" value="InterPro"/>
</dbReference>
<evidence type="ECO:0000313" key="3">
    <source>
        <dbReference type="Proteomes" id="UP000694427"/>
    </source>
</evidence>
<dbReference type="AlphaFoldDB" id="A0A8C1QYQ7"/>
<reference evidence="2" key="1">
    <citation type="submission" date="2025-08" db="UniProtKB">
        <authorList>
            <consortium name="Ensembl"/>
        </authorList>
    </citation>
    <scope>IDENTIFICATION</scope>
</reference>
<dbReference type="Proteomes" id="UP000694427">
    <property type="component" value="Unplaced"/>
</dbReference>